<feature type="domain" description="BMC" evidence="4">
    <location>
        <begin position="96"/>
        <end position="182"/>
    </location>
</feature>
<dbReference type="CDD" id="cd07054">
    <property type="entry name" value="BMC_PduT_repeat2"/>
    <property type="match status" value="1"/>
</dbReference>
<dbReference type="Proteomes" id="UP001169242">
    <property type="component" value="Unassembled WGS sequence"/>
</dbReference>
<dbReference type="PROSITE" id="PS51930">
    <property type="entry name" value="BMC_2"/>
    <property type="match status" value="2"/>
</dbReference>
<keyword evidence="2" id="KW-1283">Bacterial microcompartment</keyword>
<protein>
    <submittedName>
        <fullName evidence="5">BMC domain-containing protein</fullName>
    </submittedName>
</protein>
<evidence type="ECO:0000256" key="3">
    <source>
        <dbReference type="PROSITE-ProRule" id="PRU01278"/>
    </source>
</evidence>
<dbReference type="AlphaFoldDB" id="A0AA42DQK4"/>
<keyword evidence="6" id="KW-1185">Reference proteome</keyword>
<evidence type="ECO:0000256" key="1">
    <source>
        <dbReference type="ARBA" id="ARBA00024322"/>
    </source>
</evidence>
<feature type="domain" description="BMC" evidence="4">
    <location>
        <begin position="4"/>
        <end position="86"/>
    </location>
</feature>
<evidence type="ECO:0000313" key="6">
    <source>
        <dbReference type="Proteomes" id="UP001169242"/>
    </source>
</evidence>
<dbReference type="InterPro" id="IPR044872">
    <property type="entry name" value="CcmK/CsoS1_BMC"/>
</dbReference>
<sequence>MPNAIGVVEFISVSRGIYVTDQMLKTSEVEVVSATSICPGKYMSIIHGDVAAVEDAVRVGIKLAGEFGVDSTFIPNVDPNVFPAITGATMPDHISALGIMETFSVSTMIIVADAVLKSADLQPIDLRLGNALGGKAYFTFTGDVGAVKAGMEAGIEIAKEKGFLVNAEFIASPDKGLVATLL</sequence>
<dbReference type="InterPro" id="IPR000249">
    <property type="entry name" value="BMC_dom"/>
</dbReference>
<dbReference type="PANTHER" id="PTHR33941">
    <property type="entry name" value="PROPANEDIOL UTILIZATION PROTEIN PDUA"/>
    <property type="match status" value="1"/>
</dbReference>
<dbReference type="PIRSF" id="PIRSF034834">
    <property type="entry name" value="PduT"/>
    <property type="match status" value="1"/>
</dbReference>
<organism evidence="5 6">
    <name type="scientific">Holtiella tumoricola</name>
    <dbReference type="NCBI Taxonomy" id="3018743"/>
    <lineage>
        <taxon>Bacteria</taxon>
        <taxon>Bacillati</taxon>
        <taxon>Bacillota</taxon>
        <taxon>Clostridia</taxon>
        <taxon>Lachnospirales</taxon>
        <taxon>Cellulosilyticaceae</taxon>
        <taxon>Holtiella</taxon>
    </lineage>
</organism>
<dbReference type="SMART" id="SM00877">
    <property type="entry name" value="BMC"/>
    <property type="match status" value="2"/>
</dbReference>
<comment type="caution">
    <text evidence="5">The sequence shown here is derived from an EMBL/GenBank/DDBJ whole genome shotgun (WGS) entry which is preliminary data.</text>
</comment>
<comment type="similarity">
    <text evidence="3">Belongs to the bacterial microcompartments protein family.</text>
</comment>
<dbReference type="RefSeq" id="WP_053985086.1">
    <property type="nucleotide sequence ID" value="NZ_JAQIFT010000063.1"/>
</dbReference>
<dbReference type="GO" id="GO:0031469">
    <property type="term" value="C:bacterial microcompartment"/>
    <property type="evidence" value="ECO:0007669"/>
    <property type="project" value="UniProtKB-SubCell"/>
</dbReference>
<proteinExistence type="inferred from homology"/>
<dbReference type="InterPro" id="IPR037233">
    <property type="entry name" value="CcmK-like_sf"/>
</dbReference>
<gene>
    <name evidence="5" type="ORF">PBV87_18670</name>
</gene>
<dbReference type="Pfam" id="PF00936">
    <property type="entry name" value="BMC"/>
    <property type="match status" value="2"/>
</dbReference>
<comment type="subcellular location">
    <subcellularLocation>
        <location evidence="1">Bacterial microcompartment</location>
    </subcellularLocation>
</comment>
<reference evidence="5" key="1">
    <citation type="journal article" date="2023" name="Int. J. Syst. Evol. Microbiol.">
        <title>&lt;i&gt;Holtiella tumoricola&lt;/i&gt; gen. nov. sp. nov., isolated from a human clinical sample.</title>
        <authorList>
            <person name="Allen-Vercoe E."/>
            <person name="Daigneault M.C."/>
            <person name="Vancuren S.J."/>
            <person name="Cochrane K."/>
            <person name="O'Neal L.L."/>
            <person name="Sankaranarayanan K."/>
            <person name="Lawson P.A."/>
        </authorList>
    </citation>
    <scope>NUCLEOTIDE SEQUENCE</scope>
    <source>
        <strain evidence="5">CC70A</strain>
    </source>
</reference>
<accession>A0AA42DQK4</accession>
<dbReference type="SUPFAM" id="SSF143414">
    <property type="entry name" value="CcmK-like"/>
    <property type="match status" value="2"/>
</dbReference>
<name>A0AA42DQK4_9FIRM</name>
<evidence type="ECO:0000259" key="4">
    <source>
        <dbReference type="PROSITE" id="PS51930"/>
    </source>
</evidence>
<dbReference type="PANTHER" id="PTHR33941:SF11">
    <property type="entry name" value="BACTERIAL MICROCOMPARTMENT SHELL PROTEIN PDUJ"/>
    <property type="match status" value="1"/>
</dbReference>
<dbReference type="CDD" id="cd07053">
    <property type="entry name" value="BMC_PduT_repeat1"/>
    <property type="match status" value="1"/>
</dbReference>
<evidence type="ECO:0000256" key="2">
    <source>
        <dbReference type="ARBA" id="ARBA00024446"/>
    </source>
</evidence>
<dbReference type="InterPro" id="IPR011238">
    <property type="entry name" value="Micro_shell_prot_PduT"/>
</dbReference>
<dbReference type="EMBL" id="JAQIFT010000063">
    <property type="protein sequence ID" value="MDA3733508.1"/>
    <property type="molecule type" value="Genomic_DNA"/>
</dbReference>
<dbReference type="InterPro" id="IPR050575">
    <property type="entry name" value="BMC_shell"/>
</dbReference>
<dbReference type="Gene3D" id="3.30.70.1710">
    <property type="match status" value="2"/>
</dbReference>
<evidence type="ECO:0000313" key="5">
    <source>
        <dbReference type="EMBL" id="MDA3733508.1"/>
    </source>
</evidence>